<keyword evidence="2 4" id="KW-0663">Pyridoxal phosphate</keyword>
<dbReference type="PANTHER" id="PTHR48078">
    <property type="entry name" value="THREONINE DEHYDRATASE, MITOCHONDRIAL-RELATED"/>
    <property type="match status" value="1"/>
</dbReference>
<comment type="similarity">
    <text evidence="4">Belongs to the serine/threonine dehydratase family. DsdA subfamily.</text>
</comment>
<dbReference type="InterPro" id="IPR001926">
    <property type="entry name" value="TrpB-like_PALP"/>
</dbReference>
<dbReference type="HAMAP" id="MF_01030">
    <property type="entry name" value="D_Ser_dehydrat"/>
    <property type="match status" value="1"/>
</dbReference>
<comment type="catalytic activity">
    <reaction evidence="4">
        <text>D-serine = pyruvate + NH4(+)</text>
        <dbReference type="Rhea" id="RHEA:13977"/>
        <dbReference type="ChEBI" id="CHEBI:15361"/>
        <dbReference type="ChEBI" id="CHEBI:28938"/>
        <dbReference type="ChEBI" id="CHEBI:35247"/>
        <dbReference type="EC" id="4.3.1.18"/>
    </reaction>
</comment>
<feature type="modified residue" description="N6-(pyridoxal phosphate)lysine" evidence="4">
    <location>
        <position position="119"/>
    </location>
</feature>
<dbReference type="RefSeq" id="WP_186893106.1">
    <property type="nucleotide sequence ID" value="NZ_WJBE01000001.1"/>
</dbReference>
<evidence type="ECO:0000259" key="5">
    <source>
        <dbReference type="Pfam" id="PF00291"/>
    </source>
</evidence>
<sequence>MTTKHNIEAAVAQTPIIERVKKQEELVWINPQYQQEMDPPVELELTMADIDEAESRLLRFAPLILKAFPETVSLNGLIESELRPIPAMKKRINEKYQAKLTGELLLKMDSHLAIAGSVKARGGIYEVLKYTEDLAIANGRLTFNDNYDKLLSEQNRQFFSQYTIQVGSTGNLGMSIGIIAAALGYEAIVHMSADAKQWKKELLRGRGVTVMEYDSDYGKAVEAGRQLSEQNPKSYFVDDENSRNLFLGYAVAAKRLKAQLIEQNISVDAEHPLFVYIPCGVGGAPGGVGFGLKQVFGEHVQLFFAEPTQAPCMLVGMSTGLHNDISVVDIGLTGLTHADGLAVNRPSGFVGGVMESLLSGIFTVSDQNLYHYMRDMLETEAIFLEPSACAAFTGVINLGHYEATRHYLSTQGLADKMASANHIVWATGGSLVPEVTRNEYIKTFL</sequence>
<comment type="caution">
    <text evidence="6">The sequence shown here is derived from an EMBL/GenBank/DDBJ whole genome shotgun (WGS) entry which is preliminary data.</text>
</comment>
<dbReference type="NCBIfam" id="TIGR02035">
    <property type="entry name" value="D_Ser_am_lyase"/>
    <property type="match status" value="1"/>
</dbReference>
<dbReference type="NCBIfam" id="NF002823">
    <property type="entry name" value="PRK02991.1"/>
    <property type="match status" value="1"/>
</dbReference>
<keyword evidence="3 4" id="KW-0456">Lyase</keyword>
<evidence type="ECO:0000313" key="6">
    <source>
        <dbReference type="EMBL" id="MBC3898458.1"/>
    </source>
</evidence>
<dbReference type="GO" id="GO:0008721">
    <property type="term" value="F:D-serine ammonia-lyase activity"/>
    <property type="evidence" value="ECO:0007669"/>
    <property type="project" value="UniProtKB-EC"/>
</dbReference>
<name>A0ABR6YTF7_9FIRM</name>
<dbReference type="Proteomes" id="UP000622405">
    <property type="component" value="Unassembled WGS sequence"/>
</dbReference>
<dbReference type="EC" id="4.3.1.18" evidence="4"/>
<dbReference type="Pfam" id="PF00291">
    <property type="entry name" value="PALP"/>
    <property type="match status" value="1"/>
</dbReference>
<dbReference type="Gene3D" id="3.40.50.1100">
    <property type="match status" value="2"/>
</dbReference>
<organism evidence="6 7">
    <name type="scientific">Acetobacterium malicum</name>
    <dbReference type="NCBI Taxonomy" id="52692"/>
    <lineage>
        <taxon>Bacteria</taxon>
        <taxon>Bacillati</taxon>
        <taxon>Bacillota</taxon>
        <taxon>Clostridia</taxon>
        <taxon>Eubacteriales</taxon>
        <taxon>Eubacteriaceae</taxon>
        <taxon>Acetobacterium</taxon>
    </lineage>
</organism>
<evidence type="ECO:0000256" key="1">
    <source>
        <dbReference type="ARBA" id="ARBA00001933"/>
    </source>
</evidence>
<accession>A0ABR6YTF7</accession>
<evidence type="ECO:0000256" key="3">
    <source>
        <dbReference type="ARBA" id="ARBA00023239"/>
    </source>
</evidence>
<feature type="domain" description="Tryptophan synthase beta chain-like PALP" evidence="5">
    <location>
        <begin position="98"/>
        <end position="395"/>
    </location>
</feature>
<comment type="cofactor">
    <cofactor evidence="1 4">
        <name>pyridoxal 5'-phosphate</name>
        <dbReference type="ChEBI" id="CHEBI:597326"/>
    </cofactor>
</comment>
<dbReference type="PANTHER" id="PTHR48078:SF9">
    <property type="entry name" value="D-SERINE DEHYDRATASE"/>
    <property type="match status" value="1"/>
</dbReference>
<proteinExistence type="inferred from homology"/>
<dbReference type="SUPFAM" id="SSF53686">
    <property type="entry name" value="Tryptophan synthase beta subunit-like PLP-dependent enzymes"/>
    <property type="match status" value="1"/>
</dbReference>
<keyword evidence="7" id="KW-1185">Reference proteome</keyword>
<gene>
    <name evidence="4" type="primary">dsdA</name>
    <name evidence="6" type="ORF">GH811_02345</name>
</gene>
<dbReference type="InterPro" id="IPR050147">
    <property type="entry name" value="Ser/Thr_Dehydratase"/>
</dbReference>
<evidence type="ECO:0000313" key="7">
    <source>
        <dbReference type="Proteomes" id="UP000622405"/>
    </source>
</evidence>
<evidence type="ECO:0000256" key="4">
    <source>
        <dbReference type="HAMAP-Rule" id="MF_01030"/>
    </source>
</evidence>
<protein>
    <recommendedName>
        <fullName evidence="4">Probable D-serine dehydratase</fullName>
        <ecNumber evidence="4">4.3.1.18</ecNumber>
    </recommendedName>
    <alternativeName>
        <fullName evidence="4">D-serine deaminase</fullName>
        <shortName evidence="4">DSD</shortName>
    </alternativeName>
</protein>
<dbReference type="InterPro" id="IPR036052">
    <property type="entry name" value="TrpB-like_PALP_sf"/>
</dbReference>
<dbReference type="EMBL" id="WJBE01000001">
    <property type="protein sequence ID" value="MBC3898458.1"/>
    <property type="molecule type" value="Genomic_DNA"/>
</dbReference>
<dbReference type="InterPro" id="IPR011780">
    <property type="entry name" value="D_Ser_am_lyase"/>
</dbReference>
<reference evidence="6 7" key="1">
    <citation type="journal article" date="2020" name="mSystems">
        <title>Defining Genomic and Predicted Metabolic Features of the Acetobacterium Genus.</title>
        <authorList>
            <person name="Ross D.E."/>
            <person name="Marshall C.W."/>
            <person name="Gulliver D."/>
            <person name="May H.D."/>
            <person name="Norman R.S."/>
        </authorList>
    </citation>
    <scope>NUCLEOTIDE SEQUENCE [LARGE SCALE GENOMIC DNA]</scope>
    <source>
        <strain evidence="6 7">DSM 4132</strain>
    </source>
</reference>
<evidence type="ECO:0000256" key="2">
    <source>
        <dbReference type="ARBA" id="ARBA00022898"/>
    </source>
</evidence>